<feature type="domain" description="Concentrative nucleoside transporter C-terminal" evidence="10">
    <location>
        <begin position="395"/>
        <end position="603"/>
    </location>
</feature>
<feature type="domain" description="Nucleoside transporter/FeoB GTPase Gate" evidence="11">
    <location>
        <begin position="296"/>
        <end position="388"/>
    </location>
</feature>
<dbReference type="PANTHER" id="PTHR10590:SF4">
    <property type="entry name" value="SOLUTE CARRIER FAMILY 28 MEMBER 3"/>
    <property type="match status" value="1"/>
</dbReference>
<dbReference type="InterPro" id="IPR018270">
    <property type="entry name" value="C_nuclsd_transpt_met_bac"/>
</dbReference>
<feature type="region of interest" description="Disordered" evidence="8">
    <location>
        <begin position="1"/>
        <end position="27"/>
    </location>
</feature>
<dbReference type="PANTHER" id="PTHR10590">
    <property type="entry name" value="SODIUM/NUCLEOSIDE COTRANSPORTER"/>
    <property type="match status" value="1"/>
</dbReference>
<dbReference type="Pfam" id="PF07670">
    <property type="entry name" value="Gate"/>
    <property type="match status" value="1"/>
</dbReference>
<evidence type="ECO:0000313" key="13">
    <source>
        <dbReference type="Proteomes" id="UP000027135"/>
    </source>
</evidence>
<feature type="transmembrane region" description="Helical" evidence="7">
    <location>
        <begin position="230"/>
        <end position="250"/>
    </location>
</feature>
<evidence type="ECO:0000256" key="7">
    <source>
        <dbReference type="RuleBase" id="RU362018"/>
    </source>
</evidence>
<dbReference type="NCBIfam" id="TIGR00804">
    <property type="entry name" value="nupC"/>
    <property type="match status" value="1"/>
</dbReference>
<evidence type="ECO:0000256" key="8">
    <source>
        <dbReference type="SAM" id="MobiDB-lite"/>
    </source>
</evidence>
<evidence type="ECO:0000313" key="12">
    <source>
        <dbReference type="EMBL" id="KDR11085.1"/>
    </source>
</evidence>
<protein>
    <recommendedName>
        <fullName evidence="7">Sodium/nucleoside cotransporter</fullName>
    </recommendedName>
</protein>
<evidence type="ECO:0000259" key="11">
    <source>
        <dbReference type="Pfam" id="PF07670"/>
    </source>
</evidence>
<dbReference type="InterPro" id="IPR011642">
    <property type="entry name" value="Gate_dom"/>
</dbReference>
<comment type="subcellular location">
    <subcellularLocation>
        <location evidence="1">Cell membrane</location>
        <topology evidence="1">Multi-pass membrane protein</topology>
    </subcellularLocation>
</comment>
<dbReference type="eggNOG" id="KOG3747">
    <property type="taxonomic scope" value="Eukaryota"/>
</dbReference>
<dbReference type="OMA" id="DKMYELF"/>
<accession>A0A067R0S4</accession>
<feature type="transmembrane region" description="Helical" evidence="7">
    <location>
        <begin position="98"/>
        <end position="120"/>
    </location>
</feature>
<comment type="similarity">
    <text evidence="2 7">Belongs to the concentrative nucleoside transporter (CNT) (TC 2.A.41) family.</text>
</comment>
<evidence type="ECO:0000256" key="3">
    <source>
        <dbReference type="ARBA" id="ARBA00022475"/>
    </source>
</evidence>
<dbReference type="Pfam" id="PF01773">
    <property type="entry name" value="Nucleos_tra2_N"/>
    <property type="match status" value="1"/>
</dbReference>
<dbReference type="InterPro" id="IPR011657">
    <property type="entry name" value="CNT_C_dom"/>
</dbReference>
<dbReference type="Pfam" id="PF07662">
    <property type="entry name" value="Nucleos_tra2_C"/>
    <property type="match status" value="1"/>
</dbReference>
<evidence type="ECO:0000256" key="1">
    <source>
        <dbReference type="ARBA" id="ARBA00004651"/>
    </source>
</evidence>
<dbReference type="AlphaFoldDB" id="A0A067R0S4"/>
<evidence type="ECO:0000259" key="10">
    <source>
        <dbReference type="Pfam" id="PF07662"/>
    </source>
</evidence>
<dbReference type="STRING" id="136037.A0A067R0S4"/>
<reference evidence="12 13" key="1">
    <citation type="journal article" date="2014" name="Nat. Commun.">
        <title>Molecular traces of alternative social organization in a termite genome.</title>
        <authorList>
            <person name="Terrapon N."/>
            <person name="Li C."/>
            <person name="Robertson H.M."/>
            <person name="Ji L."/>
            <person name="Meng X."/>
            <person name="Booth W."/>
            <person name="Chen Z."/>
            <person name="Childers C.P."/>
            <person name="Glastad K.M."/>
            <person name="Gokhale K."/>
            <person name="Gowin J."/>
            <person name="Gronenberg W."/>
            <person name="Hermansen R.A."/>
            <person name="Hu H."/>
            <person name="Hunt B.G."/>
            <person name="Huylmans A.K."/>
            <person name="Khalil S.M."/>
            <person name="Mitchell R.D."/>
            <person name="Munoz-Torres M.C."/>
            <person name="Mustard J.A."/>
            <person name="Pan H."/>
            <person name="Reese J.T."/>
            <person name="Scharf M.E."/>
            <person name="Sun F."/>
            <person name="Vogel H."/>
            <person name="Xiao J."/>
            <person name="Yang W."/>
            <person name="Yang Z."/>
            <person name="Yang Z."/>
            <person name="Zhou J."/>
            <person name="Zhu J."/>
            <person name="Brent C.S."/>
            <person name="Elsik C.G."/>
            <person name="Goodisman M.A."/>
            <person name="Liberles D.A."/>
            <person name="Roe R.M."/>
            <person name="Vargo E.L."/>
            <person name="Vilcinskas A."/>
            <person name="Wang J."/>
            <person name="Bornberg-Bauer E."/>
            <person name="Korb J."/>
            <person name="Zhang G."/>
            <person name="Liebig J."/>
        </authorList>
    </citation>
    <scope>NUCLEOTIDE SEQUENCE [LARGE SCALE GENOMIC DNA]</scope>
    <source>
        <tissue evidence="12">Whole organism</tissue>
    </source>
</reference>
<evidence type="ECO:0000256" key="5">
    <source>
        <dbReference type="ARBA" id="ARBA00022989"/>
    </source>
</evidence>
<keyword evidence="13" id="KW-1185">Reference proteome</keyword>
<dbReference type="Proteomes" id="UP000027135">
    <property type="component" value="Unassembled WGS sequence"/>
</dbReference>
<gene>
    <name evidence="12" type="ORF">L798_14670</name>
</gene>
<evidence type="ECO:0000256" key="4">
    <source>
        <dbReference type="ARBA" id="ARBA00022692"/>
    </source>
</evidence>
<feature type="transmembrane region" description="Helical" evidence="7">
    <location>
        <begin position="324"/>
        <end position="348"/>
    </location>
</feature>
<feature type="transmembrane region" description="Helical" evidence="7">
    <location>
        <begin position="179"/>
        <end position="198"/>
    </location>
</feature>
<organism evidence="12 13">
    <name type="scientific">Zootermopsis nevadensis</name>
    <name type="common">Dampwood termite</name>
    <dbReference type="NCBI Taxonomy" id="136037"/>
    <lineage>
        <taxon>Eukaryota</taxon>
        <taxon>Metazoa</taxon>
        <taxon>Ecdysozoa</taxon>
        <taxon>Arthropoda</taxon>
        <taxon>Hexapoda</taxon>
        <taxon>Insecta</taxon>
        <taxon>Pterygota</taxon>
        <taxon>Neoptera</taxon>
        <taxon>Polyneoptera</taxon>
        <taxon>Dictyoptera</taxon>
        <taxon>Blattodea</taxon>
        <taxon>Blattoidea</taxon>
        <taxon>Termitoidae</taxon>
        <taxon>Termopsidae</taxon>
        <taxon>Zootermopsis</taxon>
    </lineage>
</organism>
<evidence type="ECO:0000259" key="9">
    <source>
        <dbReference type="Pfam" id="PF01773"/>
    </source>
</evidence>
<dbReference type="InterPro" id="IPR008276">
    <property type="entry name" value="C_nuclsd_transpt"/>
</dbReference>
<feature type="transmembrane region" description="Helical" evidence="7">
    <location>
        <begin position="452"/>
        <end position="483"/>
    </location>
</feature>
<dbReference type="GO" id="GO:0005415">
    <property type="term" value="F:nucleoside:sodium symporter activity"/>
    <property type="evidence" value="ECO:0007669"/>
    <property type="project" value="TreeGrafter"/>
</dbReference>
<sequence>MSESVSLESLNSGSSSGDHHIGINKDQPTISAHHRRTTLLKPEMYNNEAEFNEQMSFKNNEIPVGEPGEDNLASMSQNGGSGFWNCHFSDYKSAAHRFMIWMSHLCVFVYVISAIIFWKFQEDRCLKWCDGLGMLIIIVVLIYSGLAYFHIKSHYGNALYNNVFKLVHRWLNPAMEHRYRKTVICFLPFIAIGVFLGIDTIGDSERLISCLGIVVIMGLGFIFSKSRSQIQWYPVLSGLLIQFLLGLVTIRWSIGRNIFHCIGDRVVVFLDYSNMGARFVYGSDLIDKGIFAFQSMSSVFFLSLVVHILYYYGIMQWIVIKIGWLIQVLMGTTVCESVNAAASVFLGISQGPLLLKPYLNDLTKSEMHAIMTAGFGTIAGTVFAAYINYGISSAHLITASVMSAPAALCYSKLLYPETEESKNKAENITLEKGDEYGVLDAATKGTMTALQLVLAIIANIIGFLSFITFVNGVLSWLGILVGIEGLTSEYLMGKVLIPLAWVIGVEWKECEDVAQLIGVKTAINEFVAYGQLGKLKLDKKLSPRSEMIATYALCGYSNFGAIAISIGSLIPLAPSQRKVITEVAFRAFIAGSATCFLTACIAGMLMPSHYVLDNTTQVHNASTEVP</sequence>
<feature type="transmembrane region" description="Helical" evidence="7">
    <location>
        <begin position="132"/>
        <end position="151"/>
    </location>
</feature>
<keyword evidence="5 7" id="KW-1133">Transmembrane helix</keyword>
<keyword evidence="3" id="KW-1003">Cell membrane</keyword>
<feature type="domain" description="Concentrative nucleoside transporter N-terminal" evidence="9">
    <location>
        <begin position="211"/>
        <end position="283"/>
    </location>
</feature>
<keyword evidence="6 7" id="KW-0472">Membrane</keyword>
<feature type="transmembrane region" description="Helical" evidence="7">
    <location>
        <begin position="584"/>
        <end position="606"/>
    </location>
</feature>
<feature type="transmembrane region" description="Helical" evidence="7">
    <location>
        <begin position="290"/>
        <end position="312"/>
    </location>
</feature>
<dbReference type="GO" id="GO:0005886">
    <property type="term" value="C:plasma membrane"/>
    <property type="evidence" value="ECO:0007669"/>
    <property type="project" value="UniProtKB-SubCell"/>
</dbReference>
<keyword evidence="7" id="KW-0813">Transport</keyword>
<feature type="transmembrane region" description="Helical" evidence="7">
    <location>
        <begin position="369"/>
        <end position="389"/>
    </location>
</feature>
<name>A0A067R0S4_ZOONE</name>
<proteinExistence type="inferred from homology"/>
<feature type="transmembrane region" description="Helical" evidence="7">
    <location>
        <begin position="207"/>
        <end position="224"/>
    </location>
</feature>
<evidence type="ECO:0000256" key="6">
    <source>
        <dbReference type="ARBA" id="ARBA00023136"/>
    </source>
</evidence>
<dbReference type="InterPro" id="IPR002668">
    <property type="entry name" value="CNT_N_dom"/>
</dbReference>
<feature type="transmembrane region" description="Helical" evidence="7">
    <location>
        <begin position="548"/>
        <end position="572"/>
    </location>
</feature>
<dbReference type="EMBL" id="KK853123">
    <property type="protein sequence ID" value="KDR11085.1"/>
    <property type="molecule type" value="Genomic_DNA"/>
</dbReference>
<feature type="compositionally biased region" description="Low complexity" evidence="8">
    <location>
        <begin position="1"/>
        <end position="16"/>
    </location>
</feature>
<evidence type="ECO:0000256" key="2">
    <source>
        <dbReference type="ARBA" id="ARBA00009033"/>
    </source>
</evidence>
<keyword evidence="4 7" id="KW-0812">Transmembrane</keyword>
<dbReference type="InParanoid" id="A0A067R0S4"/>